<accession>A0A9E6ZTG3</accession>
<reference evidence="2" key="1">
    <citation type="submission" date="2022-03" db="EMBL/GenBank/DDBJ databases">
        <title>Description of Abyssus ytuae gen. nov., sp. nov., a novel member of the family Flavobacteriaceae isolated from the sediment of Mariana Trench.</title>
        <authorList>
            <person name="Zhang J."/>
            <person name="Xu X."/>
        </authorList>
    </citation>
    <scope>NUCLEOTIDE SEQUENCE</scope>
    <source>
        <strain evidence="2">MT3330</strain>
    </source>
</reference>
<gene>
    <name evidence="2" type="ORF">MQE35_04535</name>
</gene>
<feature type="domain" description="GSCFA" evidence="1">
    <location>
        <begin position="22"/>
        <end position="260"/>
    </location>
</feature>
<protein>
    <submittedName>
        <fullName evidence="2">GSCFA domain-containing protein</fullName>
    </submittedName>
</protein>
<dbReference type="EMBL" id="CP094358">
    <property type="protein sequence ID" value="UOB18558.1"/>
    <property type="molecule type" value="Genomic_DNA"/>
</dbReference>
<sequence>MKLQTIVPLNKEENQISYQSELLLIGSCFVLNMGSKFEYYKFKSVVNPFGIIFNPNAIDILVERAVNNKKFEEKDIFFFNERWHCYEVHSDLSDVSKENLLHNLNQALDLLSYRLKKSTHIIITLGTSWVYRLNETGKLVANCHKVPQNNFTKHLLSTEEITENLENILNNVKNINNRAEVIFTVSPVRHLKDGFTENQASKSHLITALHEILNRKSGNINLTYFPSYEIMIDELRDYRFYKEDMVHPNSLAVNYIWEKFKAVWISESDFSTMEEVASIQKSLTHKPFNPESDQHKKFLKSLSEKIMYLQLKYPFIKF</sequence>
<name>A0A9E6ZTG3_9FLAO</name>
<dbReference type="InterPro" id="IPR036514">
    <property type="entry name" value="SGNH_hydro_sf"/>
</dbReference>
<evidence type="ECO:0000313" key="3">
    <source>
        <dbReference type="Proteomes" id="UP000831290"/>
    </source>
</evidence>
<dbReference type="SUPFAM" id="SSF52266">
    <property type="entry name" value="SGNH hydrolase"/>
    <property type="match status" value="1"/>
</dbReference>
<dbReference type="AlphaFoldDB" id="A0A9E6ZTG3"/>
<organism evidence="2 3">
    <name type="scientific">Abyssalbus ytuae</name>
    <dbReference type="NCBI Taxonomy" id="2926907"/>
    <lineage>
        <taxon>Bacteria</taxon>
        <taxon>Pseudomonadati</taxon>
        <taxon>Bacteroidota</taxon>
        <taxon>Flavobacteriia</taxon>
        <taxon>Flavobacteriales</taxon>
        <taxon>Flavobacteriaceae</taxon>
        <taxon>Abyssalbus</taxon>
    </lineage>
</organism>
<evidence type="ECO:0000313" key="2">
    <source>
        <dbReference type="EMBL" id="UOB18558.1"/>
    </source>
</evidence>
<evidence type="ECO:0000259" key="1">
    <source>
        <dbReference type="Pfam" id="PF08885"/>
    </source>
</evidence>
<dbReference type="Gene3D" id="3.40.50.1110">
    <property type="entry name" value="SGNH hydrolase"/>
    <property type="match status" value="1"/>
</dbReference>
<dbReference type="KEGG" id="fbm:MQE35_04535"/>
<dbReference type="InterPro" id="IPR014982">
    <property type="entry name" value="GSCFA"/>
</dbReference>
<dbReference type="Pfam" id="PF08885">
    <property type="entry name" value="GSCFA"/>
    <property type="match status" value="1"/>
</dbReference>
<dbReference type="RefSeq" id="WP_255844992.1">
    <property type="nucleotide sequence ID" value="NZ_CP094358.1"/>
</dbReference>
<dbReference type="Proteomes" id="UP000831290">
    <property type="component" value="Chromosome"/>
</dbReference>
<dbReference type="GO" id="GO:0016788">
    <property type="term" value="F:hydrolase activity, acting on ester bonds"/>
    <property type="evidence" value="ECO:0007669"/>
    <property type="project" value="UniProtKB-ARBA"/>
</dbReference>
<keyword evidence="3" id="KW-1185">Reference proteome</keyword>
<proteinExistence type="predicted"/>